<dbReference type="PROSITE" id="PS50928">
    <property type="entry name" value="ABC_TM1"/>
    <property type="match status" value="1"/>
</dbReference>
<dbReference type="InterPro" id="IPR035906">
    <property type="entry name" value="MetI-like_sf"/>
</dbReference>
<dbReference type="Proteomes" id="UP001589619">
    <property type="component" value="Unassembled WGS sequence"/>
</dbReference>
<dbReference type="PANTHER" id="PTHR43496:SF1">
    <property type="entry name" value="POLYGALACTURONAN_RHAMNOGALACTURONAN TRANSPORT SYSTEM PERMEASE PROTEIN YTEP"/>
    <property type="match status" value="1"/>
</dbReference>
<proteinExistence type="inferred from homology"/>
<reference evidence="8 9" key="1">
    <citation type="submission" date="2024-09" db="EMBL/GenBank/DDBJ databases">
        <authorList>
            <person name="Sun Q."/>
            <person name="Mori K."/>
        </authorList>
    </citation>
    <scope>NUCLEOTIDE SEQUENCE [LARGE SCALE GENOMIC DNA]</scope>
    <source>
        <strain evidence="8 9">JCM 12520</strain>
    </source>
</reference>
<feature type="transmembrane region" description="Helical" evidence="6">
    <location>
        <begin position="294"/>
        <end position="317"/>
    </location>
</feature>
<dbReference type="InterPro" id="IPR000515">
    <property type="entry name" value="MetI-like"/>
</dbReference>
<evidence type="ECO:0000256" key="2">
    <source>
        <dbReference type="ARBA" id="ARBA00022448"/>
    </source>
</evidence>
<feature type="transmembrane region" description="Helical" evidence="6">
    <location>
        <begin position="189"/>
        <end position="211"/>
    </location>
</feature>
<comment type="similarity">
    <text evidence="6">Belongs to the binding-protein-dependent transport system permease family.</text>
</comment>
<accession>A0ABV5VR80</accession>
<evidence type="ECO:0000256" key="6">
    <source>
        <dbReference type="RuleBase" id="RU363032"/>
    </source>
</evidence>
<evidence type="ECO:0000313" key="9">
    <source>
        <dbReference type="Proteomes" id="UP001589619"/>
    </source>
</evidence>
<keyword evidence="5 6" id="KW-0472">Membrane</keyword>
<feature type="domain" description="ABC transmembrane type-1" evidence="7">
    <location>
        <begin position="97"/>
        <end position="313"/>
    </location>
</feature>
<dbReference type="PANTHER" id="PTHR43496">
    <property type="entry name" value="PROTEIN LPLB"/>
    <property type="match status" value="1"/>
</dbReference>
<dbReference type="Pfam" id="PF00528">
    <property type="entry name" value="BPD_transp_1"/>
    <property type="match status" value="1"/>
</dbReference>
<feature type="transmembrane region" description="Helical" evidence="6">
    <location>
        <begin position="101"/>
        <end position="122"/>
    </location>
</feature>
<evidence type="ECO:0000256" key="3">
    <source>
        <dbReference type="ARBA" id="ARBA00022692"/>
    </source>
</evidence>
<dbReference type="RefSeq" id="WP_344905008.1">
    <property type="nucleotide sequence ID" value="NZ_BAAAYO010000002.1"/>
</dbReference>
<dbReference type="EMBL" id="JBHMAG010000004">
    <property type="protein sequence ID" value="MFB9750781.1"/>
    <property type="molecule type" value="Genomic_DNA"/>
</dbReference>
<feature type="transmembrane region" description="Helical" evidence="6">
    <location>
        <begin position="231"/>
        <end position="250"/>
    </location>
</feature>
<feature type="transmembrane region" description="Helical" evidence="6">
    <location>
        <begin position="142"/>
        <end position="168"/>
    </location>
</feature>
<dbReference type="SUPFAM" id="SSF161098">
    <property type="entry name" value="MetI-like"/>
    <property type="match status" value="1"/>
</dbReference>
<evidence type="ECO:0000256" key="4">
    <source>
        <dbReference type="ARBA" id="ARBA00022989"/>
    </source>
</evidence>
<comment type="caution">
    <text evidence="8">The sequence shown here is derived from an EMBL/GenBank/DDBJ whole genome shotgun (WGS) entry which is preliminary data.</text>
</comment>
<feature type="transmembrane region" description="Helical" evidence="6">
    <location>
        <begin position="37"/>
        <end position="55"/>
    </location>
</feature>
<keyword evidence="2 6" id="KW-0813">Transport</keyword>
<organism evidence="8 9">
    <name type="scientific">Paenibacillus hodogayensis</name>
    <dbReference type="NCBI Taxonomy" id="279208"/>
    <lineage>
        <taxon>Bacteria</taxon>
        <taxon>Bacillati</taxon>
        <taxon>Bacillota</taxon>
        <taxon>Bacilli</taxon>
        <taxon>Bacillales</taxon>
        <taxon>Paenibacillaceae</taxon>
        <taxon>Paenibacillus</taxon>
    </lineage>
</organism>
<dbReference type="Gene3D" id="1.10.3720.10">
    <property type="entry name" value="MetI-like"/>
    <property type="match status" value="1"/>
</dbReference>
<name>A0ABV5VR80_9BACL</name>
<evidence type="ECO:0000259" key="7">
    <source>
        <dbReference type="PROSITE" id="PS50928"/>
    </source>
</evidence>
<sequence length="326" mass="36835">MKPIATASEHTVAARAAPSRQPGRWKRLGKDIAKSKYLHLLAIPGVIYFLIFHYVPMYGVIIAFKDFSLAKGIAASPWVGFDQFVKFFNHMYFWRIIKNTLALSLLQLLIVFPAEILFALLLNELRQKLYKRFVQTVSYLPHFISLPAVVGMLFMFLSPVDGVVNTTLHKLIGMEPINFMGNSDWFRPLFILSDLWTEVGWGAIIYLAALTNVNPDMYESASLDGAGRIKMIWHVTLPAIQPTIVVMFLLQIGKMMSLGAEKVLLMQSPVTFEVSDVISTFVYRRGLEFGEYSFTTAVGFFNSLINIALLLSANWIVKKTTDHSLL</sequence>
<evidence type="ECO:0000313" key="8">
    <source>
        <dbReference type="EMBL" id="MFB9750781.1"/>
    </source>
</evidence>
<evidence type="ECO:0000256" key="1">
    <source>
        <dbReference type="ARBA" id="ARBA00004141"/>
    </source>
</evidence>
<protein>
    <submittedName>
        <fullName evidence="8">ABC transporter permease</fullName>
    </submittedName>
</protein>
<keyword evidence="3 6" id="KW-0812">Transmembrane</keyword>
<gene>
    <name evidence="8" type="ORF">ACFFNY_04265</name>
</gene>
<keyword evidence="9" id="KW-1185">Reference proteome</keyword>
<comment type="subcellular location">
    <subcellularLocation>
        <location evidence="6">Cell membrane</location>
        <topology evidence="6">Multi-pass membrane protein</topology>
    </subcellularLocation>
    <subcellularLocation>
        <location evidence="1">Membrane</location>
        <topology evidence="1">Multi-pass membrane protein</topology>
    </subcellularLocation>
</comment>
<dbReference type="CDD" id="cd06261">
    <property type="entry name" value="TM_PBP2"/>
    <property type="match status" value="1"/>
</dbReference>
<keyword evidence="4 6" id="KW-1133">Transmembrane helix</keyword>
<evidence type="ECO:0000256" key="5">
    <source>
        <dbReference type="ARBA" id="ARBA00023136"/>
    </source>
</evidence>